<gene>
    <name evidence="5" type="ORF">ARALYDRAFT_338817</name>
</gene>
<feature type="region of interest" description="Disordered" evidence="4">
    <location>
        <begin position="130"/>
        <end position="162"/>
    </location>
</feature>
<dbReference type="STRING" id="81972.D7KT45"/>
<dbReference type="AlphaFoldDB" id="D7KT45"/>
<evidence type="ECO:0000313" key="6">
    <source>
        <dbReference type="Proteomes" id="UP000008694"/>
    </source>
</evidence>
<sequence>MALIIIRYIDPPVVNPVPEKAPKKAASKTVVQKYKAPEASSELFGVKGLEKNIEMLLPKSESDFLEYAKTISHGLKPFEKSYHYIALLKTIMRLSMTNMKAADTEDVASSITAIANEILKAEKQAVAGKKKMGGKKKQPIVDKPDDNLVAGPYGPMDDYDYM</sequence>
<dbReference type="KEGG" id="aly:9324541"/>
<keyword evidence="1" id="KW-0963">Cytoplasm</keyword>
<reference evidence="6" key="1">
    <citation type="journal article" date="2011" name="Nat. Genet.">
        <title>The Arabidopsis lyrata genome sequence and the basis of rapid genome size change.</title>
        <authorList>
            <person name="Hu T.T."/>
            <person name="Pattyn P."/>
            <person name="Bakker E.G."/>
            <person name="Cao J."/>
            <person name="Cheng J.-F."/>
            <person name="Clark R.M."/>
            <person name="Fahlgren N."/>
            <person name="Fawcett J.A."/>
            <person name="Grimwood J."/>
            <person name="Gundlach H."/>
            <person name="Haberer G."/>
            <person name="Hollister J.D."/>
            <person name="Ossowski S."/>
            <person name="Ottilar R.P."/>
            <person name="Salamov A.A."/>
            <person name="Schneeberger K."/>
            <person name="Spannagl M."/>
            <person name="Wang X."/>
            <person name="Yang L."/>
            <person name="Nasrallah M.E."/>
            <person name="Bergelson J."/>
            <person name="Carrington J.C."/>
            <person name="Gaut B.S."/>
            <person name="Schmutz J."/>
            <person name="Mayer K.F.X."/>
            <person name="Van de Peer Y."/>
            <person name="Grigoriev I.V."/>
            <person name="Nordborg M."/>
            <person name="Weigel D."/>
            <person name="Guo Y.-L."/>
        </authorList>
    </citation>
    <scope>NUCLEOTIDE SEQUENCE [LARGE SCALE GENOMIC DNA]</scope>
    <source>
        <strain evidence="6">cv. MN47</strain>
    </source>
</reference>
<name>D7KT45_ARALL</name>
<organism evidence="6">
    <name type="scientific">Arabidopsis lyrata subsp. lyrata</name>
    <name type="common">Lyre-leaved rock-cress</name>
    <dbReference type="NCBI Taxonomy" id="81972"/>
    <lineage>
        <taxon>Eukaryota</taxon>
        <taxon>Viridiplantae</taxon>
        <taxon>Streptophyta</taxon>
        <taxon>Embryophyta</taxon>
        <taxon>Tracheophyta</taxon>
        <taxon>Spermatophyta</taxon>
        <taxon>Magnoliopsida</taxon>
        <taxon>eudicotyledons</taxon>
        <taxon>Gunneridae</taxon>
        <taxon>Pentapetalae</taxon>
        <taxon>rosids</taxon>
        <taxon>malvids</taxon>
        <taxon>Brassicales</taxon>
        <taxon>Brassicaceae</taxon>
        <taxon>Camelineae</taxon>
        <taxon>Arabidopsis</taxon>
    </lineage>
</organism>
<dbReference type="PANTHER" id="PTHR21681">
    <property type="entry name" value="EUKARYOTIC TRANSLATION INITIATION FACTOR 3 SUBUNIT J"/>
    <property type="match status" value="1"/>
</dbReference>
<dbReference type="InterPro" id="IPR023194">
    <property type="entry name" value="eIF3-like_dom_sf"/>
</dbReference>
<evidence type="ECO:0000256" key="4">
    <source>
        <dbReference type="SAM" id="MobiDB-lite"/>
    </source>
</evidence>
<dbReference type="EMBL" id="GL348714">
    <property type="protein sequence ID" value="EFH64737.1"/>
    <property type="molecule type" value="Genomic_DNA"/>
</dbReference>
<dbReference type="GO" id="GO:0003743">
    <property type="term" value="F:translation initiation factor activity"/>
    <property type="evidence" value="ECO:0007669"/>
    <property type="project" value="UniProtKB-KW"/>
</dbReference>
<protein>
    <submittedName>
        <fullName evidence="5">Uncharacterized protein</fullName>
    </submittedName>
</protein>
<evidence type="ECO:0000313" key="5">
    <source>
        <dbReference type="EMBL" id="EFH64737.1"/>
    </source>
</evidence>
<dbReference type="GO" id="GO:0005852">
    <property type="term" value="C:eukaryotic translation initiation factor 3 complex"/>
    <property type="evidence" value="ECO:0007669"/>
    <property type="project" value="InterPro"/>
</dbReference>
<dbReference type="Gramene" id="fgenesh1_pg.C_scaffold_2000916">
    <property type="protein sequence ID" value="fgenesh1_pg.C_scaffold_2000916"/>
    <property type="gene ID" value="fgenesh1_pg.C_scaffold_2000916"/>
</dbReference>
<dbReference type="HOGENOM" id="CLU_1637712_0_0_1"/>
<dbReference type="OrthoDB" id="20381at2759"/>
<keyword evidence="6" id="KW-1185">Reference proteome</keyword>
<dbReference type="PANTHER" id="PTHR21681:SF0">
    <property type="entry name" value="EUKARYOTIC TRANSLATION INITIATION FACTOR 3 SUBUNIT J"/>
    <property type="match status" value="1"/>
</dbReference>
<dbReference type="InterPro" id="IPR013906">
    <property type="entry name" value="eIF3j"/>
</dbReference>
<evidence type="ECO:0000256" key="2">
    <source>
        <dbReference type="ARBA" id="ARBA00022540"/>
    </source>
</evidence>
<dbReference type="Gene3D" id="1.10.246.60">
    <property type="entry name" value="Eukaryotic translation initiation factor 3 like domains"/>
    <property type="match status" value="1"/>
</dbReference>
<keyword evidence="3" id="KW-0648">Protein biosynthesis</keyword>
<evidence type="ECO:0000256" key="1">
    <source>
        <dbReference type="ARBA" id="ARBA00022490"/>
    </source>
</evidence>
<dbReference type="Proteomes" id="UP000008694">
    <property type="component" value="Unassembled WGS sequence"/>
</dbReference>
<keyword evidence="2" id="KW-0396">Initiation factor</keyword>
<accession>D7KT45</accession>
<proteinExistence type="predicted"/>
<dbReference type="Pfam" id="PF08597">
    <property type="entry name" value="eIF3_subunit"/>
    <property type="match status" value="1"/>
</dbReference>
<dbReference type="eggNOG" id="KOG4813">
    <property type="taxonomic scope" value="Eukaryota"/>
</dbReference>
<evidence type="ECO:0000256" key="3">
    <source>
        <dbReference type="ARBA" id="ARBA00022917"/>
    </source>
</evidence>